<organism evidence="8 9">
    <name type="scientific">Scleromatobacter humisilvae</name>
    <dbReference type="NCBI Taxonomy" id="2897159"/>
    <lineage>
        <taxon>Bacteria</taxon>
        <taxon>Pseudomonadati</taxon>
        <taxon>Pseudomonadota</taxon>
        <taxon>Betaproteobacteria</taxon>
        <taxon>Burkholderiales</taxon>
        <taxon>Sphaerotilaceae</taxon>
        <taxon>Scleromatobacter</taxon>
    </lineage>
</organism>
<evidence type="ECO:0000256" key="3">
    <source>
        <dbReference type="ARBA" id="ARBA00022692"/>
    </source>
</evidence>
<dbReference type="InterPro" id="IPR011701">
    <property type="entry name" value="MFS"/>
</dbReference>
<dbReference type="GO" id="GO:0022857">
    <property type="term" value="F:transmembrane transporter activity"/>
    <property type="evidence" value="ECO:0007669"/>
    <property type="project" value="InterPro"/>
</dbReference>
<keyword evidence="3 6" id="KW-0812">Transmembrane</keyword>
<feature type="domain" description="Major facilitator superfamily (MFS) profile" evidence="7">
    <location>
        <begin position="1"/>
        <end position="384"/>
    </location>
</feature>
<evidence type="ECO:0000259" key="7">
    <source>
        <dbReference type="PROSITE" id="PS50850"/>
    </source>
</evidence>
<dbReference type="PROSITE" id="PS50850">
    <property type="entry name" value="MFS"/>
    <property type="match status" value="1"/>
</dbReference>
<evidence type="ECO:0000256" key="4">
    <source>
        <dbReference type="ARBA" id="ARBA00022989"/>
    </source>
</evidence>
<dbReference type="PANTHER" id="PTHR43124:SF3">
    <property type="entry name" value="CHLORAMPHENICOL EFFLUX PUMP RV0191"/>
    <property type="match status" value="1"/>
</dbReference>
<name>A0A9X1YQV6_9BURK</name>
<dbReference type="InterPro" id="IPR050189">
    <property type="entry name" value="MFS_Efflux_Transporters"/>
</dbReference>
<dbReference type="RefSeq" id="WP_275685815.1">
    <property type="nucleotide sequence ID" value="NZ_JAJLJH010000020.1"/>
</dbReference>
<protein>
    <submittedName>
        <fullName evidence="8">MFS transporter</fullName>
    </submittedName>
</protein>
<comment type="caution">
    <text evidence="8">The sequence shown here is derived from an EMBL/GenBank/DDBJ whole genome shotgun (WGS) entry which is preliminary data.</text>
</comment>
<comment type="subcellular location">
    <subcellularLocation>
        <location evidence="1">Cell membrane</location>
        <topology evidence="1">Multi-pass membrane protein</topology>
    </subcellularLocation>
</comment>
<feature type="transmembrane region" description="Helical" evidence="6">
    <location>
        <begin position="325"/>
        <end position="349"/>
    </location>
</feature>
<dbReference type="SUPFAM" id="SSF103473">
    <property type="entry name" value="MFS general substrate transporter"/>
    <property type="match status" value="1"/>
</dbReference>
<gene>
    <name evidence="8" type="ORF">LPC04_28920</name>
</gene>
<dbReference type="InterPro" id="IPR036259">
    <property type="entry name" value="MFS_trans_sf"/>
</dbReference>
<accession>A0A9X1YQV6</accession>
<dbReference type="AlphaFoldDB" id="A0A9X1YQV6"/>
<keyword evidence="2" id="KW-1003">Cell membrane</keyword>
<dbReference type="Proteomes" id="UP001139353">
    <property type="component" value="Unassembled WGS sequence"/>
</dbReference>
<dbReference type="GO" id="GO:0005886">
    <property type="term" value="C:plasma membrane"/>
    <property type="evidence" value="ECO:0007669"/>
    <property type="project" value="UniProtKB-SubCell"/>
</dbReference>
<feature type="transmembrane region" description="Helical" evidence="6">
    <location>
        <begin position="33"/>
        <end position="51"/>
    </location>
</feature>
<evidence type="ECO:0000256" key="6">
    <source>
        <dbReference type="SAM" id="Phobius"/>
    </source>
</evidence>
<evidence type="ECO:0000313" key="8">
    <source>
        <dbReference type="EMBL" id="MCK9689758.1"/>
    </source>
</evidence>
<feature type="transmembrane region" description="Helical" evidence="6">
    <location>
        <begin position="150"/>
        <end position="168"/>
    </location>
</feature>
<feature type="transmembrane region" description="Helical" evidence="6">
    <location>
        <begin position="291"/>
        <end position="313"/>
    </location>
</feature>
<feature type="transmembrane region" description="Helical" evidence="6">
    <location>
        <begin position="203"/>
        <end position="227"/>
    </location>
</feature>
<dbReference type="InterPro" id="IPR020846">
    <property type="entry name" value="MFS_dom"/>
</dbReference>
<feature type="transmembrane region" description="Helical" evidence="6">
    <location>
        <begin position="361"/>
        <end position="379"/>
    </location>
</feature>
<dbReference type="Pfam" id="PF07690">
    <property type="entry name" value="MFS_1"/>
    <property type="match status" value="1"/>
</dbReference>
<keyword evidence="9" id="KW-1185">Reference proteome</keyword>
<keyword evidence="4 6" id="KW-1133">Transmembrane helix</keyword>
<evidence type="ECO:0000256" key="2">
    <source>
        <dbReference type="ARBA" id="ARBA00022475"/>
    </source>
</evidence>
<dbReference type="PANTHER" id="PTHR43124">
    <property type="entry name" value="PURINE EFFLUX PUMP PBUE"/>
    <property type="match status" value="1"/>
</dbReference>
<dbReference type="Gene3D" id="1.20.1250.20">
    <property type="entry name" value="MFS general substrate transporter like domains"/>
    <property type="match status" value="2"/>
</dbReference>
<evidence type="ECO:0000256" key="1">
    <source>
        <dbReference type="ARBA" id="ARBA00004651"/>
    </source>
</evidence>
<evidence type="ECO:0000313" key="9">
    <source>
        <dbReference type="Proteomes" id="UP001139353"/>
    </source>
</evidence>
<keyword evidence="5 6" id="KW-0472">Membrane</keyword>
<feature type="transmembrane region" description="Helical" evidence="6">
    <location>
        <begin position="239"/>
        <end position="257"/>
    </location>
</feature>
<sequence length="392" mass="41349">MSLGLGLVGIDRFLIVPLMPLLMRDLKLDYQDLGHITGALAIAWGVSALFTGRLSDKVGFKRVLVPALTGFSMLAGLSGLASGVGSLLVIRAAMGLAEGAFVPASIIATMDASPPRRHGLNVGIQQMMPALLGLGLAPIAVTQLLKVMDWPWIFLMVSIPGFLVAFLSHRVLRRPSTQEVASHSATRDAGAHRWQEVFGYRNVLLGIVCQLCWLCCIVVVAALFPNYLVDHLHLSLEQMGFVLSSMGFGGAIGSLVLPALSDRIGRKPVMLLSLAGAFASLWIFMRTGPQPLALFLCLLVALGCLYALLTLTVGPITAESVPATLMSTASGLIIGIGEVFGGGLAPALAGYLAKHFGIEHAVVLPLCALALGAHAVLALKETAPVRLRRAAR</sequence>
<feature type="transmembrane region" description="Helical" evidence="6">
    <location>
        <begin position="269"/>
        <end position="285"/>
    </location>
</feature>
<proteinExistence type="predicted"/>
<reference evidence="8" key="1">
    <citation type="submission" date="2021-11" db="EMBL/GenBank/DDBJ databases">
        <title>BS-T2-15 a new species belonging to the Comamonadaceae family isolated from the soil of a French oak forest.</title>
        <authorList>
            <person name="Mieszkin S."/>
            <person name="Alain K."/>
        </authorList>
    </citation>
    <scope>NUCLEOTIDE SEQUENCE</scope>
    <source>
        <strain evidence="8">BS-T2-15</strain>
    </source>
</reference>
<feature type="transmembrane region" description="Helical" evidence="6">
    <location>
        <begin position="63"/>
        <end position="82"/>
    </location>
</feature>
<dbReference type="EMBL" id="JAJLJH010000020">
    <property type="protein sequence ID" value="MCK9689758.1"/>
    <property type="molecule type" value="Genomic_DNA"/>
</dbReference>
<evidence type="ECO:0000256" key="5">
    <source>
        <dbReference type="ARBA" id="ARBA00023136"/>
    </source>
</evidence>